<gene>
    <name evidence="2" type="ORF">EZS28_052652</name>
</gene>
<dbReference type="Proteomes" id="UP000324800">
    <property type="component" value="Unassembled WGS sequence"/>
</dbReference>
<sequence>MKQPRQFKGNLIQEQEYQNQLNEELKNGIIKETNSIQVYNPTFIVRRKDGRLRKMLECRRIKFFTKHVYFKMDGAEQLKQILQQSDYATILDIKDAFHHIHVQPNLQQFLGFKFKNKSYTDTSNQNKVENLDITLYGRHNFNSSFKGHFETNNTRCNSLPIEPRLAPLIQQVCFNSQDDYLIPRLIIPNCINGGNNDTKQKKRDEEQTKTMDPNDKLKINYDKQKFGILEWRYQLPSISIPSNITLDELPEQPKI</sequence>
<reference evidence="2 3" key="1">
    <citation type="submission" date="2019-03" db="EMBL/GenBank/DDBJ databases">
        <title>Single cell metagenomics reveals metabolic interactions within the superorganism composed of flagellate Streblomastix strix and complex community of Bacteroidetes bacteria on its surface.</title>
        <authorList>
            <person name="Treitli S.C."/>
            <person name="Kolisko M."/>
            <person name="Husnik F."/>
            <person name="Keeling P."/>
            <person name="Hampl V."/>
        </authorList>
    </citation>
    <scope>NUCLEOTIDE SEQUENCE [LARGE SCALE GENOMIC DNA]</scope>
    <source>
        <strain evidence="2">ST1C</strain>
    </source>
</reference>
<dbReference type="SUPFAM" id="SSF56672">
    <property type="entry name" value="DNA/RNA polymerases"/>
    <property type="match status" value="1"/>
</dbReference>
<evidence type="ECO:0000313" key="3">
    <source>
        <dbReference type="Proteomes" id="UP000324800"/>
    </source>
</evidence>
<evidence type="ECO:0008006" key="4">
    <source>
        <dbReference type="Google" id="ProtNLM"/>
    </source>
</evidence>
<comment type="caution">
    <text evidence="2">The sequence shown here is derived from an EMBL/GenBank/DDBJ whole genome shotgun (WGS) entry which is preliminary data.</text>
</comment>
<dbReference type="EMBL" id="SNRW01041169">
    <property type="protein sequence ID" value="KAA6338973.1"/>
    <property type="molecule type" value="Genomic_DNA"/>
</dbReference>
<dbReference type="Gene3D" id="3.10.10.10">
    <property type="entry name" value="HIV Type 1 Reverse Transcriptase, subunit A, domain 1"/>
    <property type="match status" value="1"/>
</dbReference>
<name>A0A5J4S112_9EUKA</name>
<feature type="compositionally biased region" description="Basic and acidic residues" evidence="1">
    <location>
        <begin position="198"/>
        <end position="214"/>
    </location>
</feature>
<accession>A0A5J4S112</accession>
<dbReference type="AlphaFoldDB" id="A0A5J4S112"/>
<proteinExistence type="predicted"/>
<evidence type="ECO:0000313" key="2">
    <source>
        <dbReference type="EMBL" id="KAA6338973.1"/>
    </source>
</evidence>
<dbReference type="InterPro" id="IPR043502">
    <property type="entry name" value="DNA/RNA_pol_sf"/>
</dbReference>
<dbReference type="InterPro" id="IPR043128">
    <property type="entry name" value="Rev_trsase/Diguanyl_cyclase"/>
</dbReference>
<feature type="region of interest" description="Disordered" evidence="1">
    <location>
        <begin position="193"/>
        <end position="214"/>
    </location>
</feature>
<protein>
    <recommendedName>
        <fullName evidence="4">Reverse transcriptase domain-containing protein</fullName>
    </recommendedName>
</protein>
<organism evidence="2 3">
    <name type="scientific">Streblomastix strix</name>
    <dbReference type="NCBI Taxonomy" id="222440"/>
    <lineage>
        <taxon>Eukaryota</taxon>
        <taxon>Metamonada</taxon>
        <taxon>Preaxostyla</taxon>
        <taxon>Oxymonadida</taxon>
        <taxon>Streblomastigidae</taxon>
        <taxon>Streblomastix</taxon>
    </lineage>
</organism>
<dbReference type="Gene3D" id="3.30.70.270">
    <property type="match status" value="1"/>
</dbReference>
<evidence type="ECO:0000256" key="1">
    <source>
        <dbReference type="SAM" id="MobiDB-lite"/>
    </source>
</evidence>
<dbReference type="OrthoDB" id="415614at2759"/>